<dbReference type="Proteomes" id="UP001059546">
    <property type="component" value="Chromosome XI"/>
</dbReference>
<dbReference type="PANTHER" id="PTHR46543">
    <property type="entry name" value="ZINC FINGER CCHC DOMAIN-CONTAINING PROTEIN 7"/>
    <property type="match status" value="1"/>
</dbReference>
<dbReference type="GO" id="GO:0071038">
    <property type="term" value="P:TRAMP-dependent tRNA surveillance pathway"/>
    <property type="evidence" value="ECO:0007669"/>
    <property type="project" value="TreeGrafter"/>
</dbReference>
<accession>A0A9Q9FAG4</accession>
<dbReference type="AlphaFoldDB" id="A0A9Q9FAG4"/>
<evidence type="ECO:0000313" key="11">
    <source>
        <dbReference type="Proteomes" id="UP001059546"/>
    </source>
</evidence>
<feature type="domain" description="CCHC-type" evidence="8">
    <location>
        <begin position="83"/>
        <end position="98"/>
    </location>
</feature>
<dbReference type="EMBL" id="CP075157">
    <property type="protein sequence ID" value="UTX44331.1"/>
    <property type="molecule type" value="Genomic_DNA"/>
</dbReference>
<evidence type="ECO:0000313" key="10">
    <source>
        <dbReference type="EMBL" id="WEL39832.1"/>
    </source>
</evidence>
<keyword evidence="2" id="KW-0479">Metal-binding</keyword>
<name>A0A9Q9FAG4_ENCHE</name>
<evidence type="ECO:0000256" key="7">
    <source>
        <dbReference type="PROSITE-ProRule" id="PRU00047"/>
    </source>
</evidence>
<dbReference type="GO" id="GO:0071036">
    <property type="term" value="P:nuclear polyadenylation-dependent snoRNA catabolic process"/>
    <property type="evidence" value="ECO:0007669"/>
    <property type="project" value="TreeGrafter"/>
</dbReference>
<dbReference type="EMBL" id="CP119072">
    <property type="protein sequence ID" value="WEL39832.1"/>
    <property type="molecule type" value="Genomic_DNA"/>
</dbReference>
<dbReference type="GO" id="GO:0071031">
    <property type="term" value="P:nuclear mRNA surveillance of mRNA 3'-end processing"/>
    <property type="evidence" value="ECO:0007669"/>
    <property type="project" value="TreeGrafter"/>
</dbReference>
<keyword evidence="5" id="KW-0862">Zinc</keyword>
<dbReference type="PANTHER" id="PTHR46543:SF1">
    <property type="entry name" value="ZINC FINGER CCHC DOMAIN-CONTAINING PROTEIN 7"/>
    <property type="match status" value="1"/>
</dbReference>
<dbReference type="GO" id="GO:0071039">
    <property type="term" value="P:nuclear polyadenylation-dependent CUT catabolic process"/>
    <property type="evidence" value="ECO:0007669"/>
    <property type="project" value="TreeGrafter"/>
</dbReference>
<evidence type="ECO:0000256" key="1">
    <source>
        <dbReference type="ARBA" id="ARBA00004123"/>
    </source>
</evidence>
<dbReference type="OrthoDB" id="3863715at2759"/>
<evidence type="ECO:0000256" key="4">
    <source>
        <dbReference type="ARBA" id="ARBA00022771"/>
    </source>
</evidence>
<dbReference type="GO" id="GO:0008270">
    <property type="term" value="F:zinc ion binding"/>
    <property type="evidence" value="ECO:0007669"/>
    <property type="project" value="UniProtKB-KW"/>
</dbReference>
<dbReference type="PROSITE" id="PS50158">
    <property type="entry name" value="ZF_CCHC"/>
    <property type="match status" value="1"/>
</dbReference>
<dbReference type="SMART" id="SM00343">
    <property type="entry name" value="ZnF_C2HC"/>
    <property type="match status" value="4"/>
</dbReference>
<reference evidence="9" key="1">
    <citation type="submission" date="2021-05" db="EMBL/GenBank/DDBJ databases">
        <title>Encephalitozoon hellem ATCC 50604 Complete Genome.</title>
        <authorList>
            <person name="Mascarenhas dos Santos A.C."/>
            <person name="Julian A.T."/>
            <person name="Pombert J.-F."/>
        </authorList>
    </citation>
    <scope>NUCLEOTIDE SEQUENCE</scope>
    <source>
        <strain evidence="9">ATCC 50604</strain>
    </source>
</reference>
<comment type="subcellular location">
    <subcellularLocation>
        <location evidence="1">Nucleus</location>
    </subcellularLocation>
</comment>
<gene>
    <name evidence="9" type="ORF">GPU96_11g21300</name>
    <name evidence="10" type="ORF">PFJ87_11g00690</name>
</gene>
<evidence type="ECO:0000313" key="9">
    <source>
        <dbReference type="EMBL" id="UTX44331.1"/>
    </source>
</evidence>
<evidence type="ECO:0000259" key="8">
    <source>
        <dbReference type="PROSITE" id="PS50158"/>
    </source>
</evidence>
<keyword evidence="12" id="KW-1185">Reference proteome</keyword>
<evidence type="ECO:0000256" key="6">
    <source>
        <dbReference type="ARBA" id="ARBA00023242"/>
    </source>
</evidence>
<evidence type="ECO:0000256" key="5">
    <source>
        <dbReference type="ARBA" id="ARBA00022833"/>
    </source>
</evidence>
<dbReference type="Gene3D" id="4.10.60.10">
    <property type="entry name" value="Zinc finger, CCHC-type"/>
    <property type="match status" value="2"/>
</dbReference>
<protein>
    <submittedName>
        <fullName evidence="10">Zinc knuckle domain-containing protein</fullName>
    </submittedName>
</protein>
<keyword evidence="4 7" id="KW-0863">Zinc-finger</keyword>
<dbReference type="InterPro" id="IPR001878">
    <property type="entry name" value="Znf_CCHC"/>
</dbReference>
<dbReference type="GO" id="GO:0031499">
    <property type="term" value="C:TRAMP complex"/>
    <property type="evidence" value="ECO:0007669"/>
    <property type="project" value="TreeGrafter"/>
</dbReference>
<organism evidence="9 11">
    <name type="scientific">Encephalitozoon hellem</name>
    <name type="common">Microsporidian parasite</name>
    <dbReference type="NCBI Taxonomy" id="27973"/>
    <lineage>
        <taxon>Eukaryota</taxon>
        <taxon>Fungi</taxon>
        <taxon>Fungi incertae sedis</taxon>
        <taxon>Microsporidia</taxon>
        <taxon>Unikaryonidae</taxon>
        <taxon>Encephalitozoon</taxon>
    </lineage>
</organism>
<dbReference type="GO" id="GO:0071037">
    <property type="term" value="P:nuclear polyadenylation-dependent snRNA catabolic process"/>
    <property type="evidence" value="ECO:0007669"/>
    <property type="project" value="TreeGrafter"/>
</dbReference>
<proteinExistence type="predicted"/>
<evidence type="ECO:0000256" key="2">
    <source>
        <dbReference type="ARBA" id="ARBA00022723"/>
    </source>
</evidence>
<dbReference type="InterPro" id="IPR051644">
    <property type="entry name" value="TRAMP_AT-DNA-binding"/>
</dbReference>
<dbReference type="GO" id="GO:0003723">
    <property type="term" value="F:RNA binding"/>
    <property type="evidence" value="ECO:0007669"/>
    <property type="project" value="TreeGrafter"/>
</dbReference>
<evidence type="ECO:0000256" key="3">
    <source>
        <dbReference type="ARBA" id="ARBA00022737"/>
    </source>
</evidence>
<reference evidence="10 12" key="2">
    <citation type="submission" date="2023-02" db="EMBL/GenBank/DDBJ databases">
        <title>Encephalitozoon hellem ATCC 50451 complete genome.</title>
        <authorList>
            <person name="Mascarenhas dos Santos A.C."/>
            <person name="Julian A.T."/>
            <person name="Pombert J.-F."/>
        </authorList>
    </citation>
    <scope>NUCLEOTIDE SEQUENCE [LARGE SCALE GENOMIC DNA]</scope>
    <source>
        <strain evidence="10 12">ATCC 50451</strain>
    </source>
</reference>
<evidence type="ECO:0000313" key="12">
    <source>
        <dbReference type="Proteomes" id="UP001217963"/>
    </source>
</evidence>
<sequence length="221" mass="25367">MKKPLTLLDYAKDTEGIKTVELEDLDICLLDPHISLEKIDANTLYSILGLVYHFEDVETESKTRSLGNPTDRKLRYFCDTTVCFRCGEIGHEFRECTKTLKESTCDLCSRDGHVRARCPYRYCQRCKGFGHLMDSCPGPKDLDILKTCKDCPVGCHSTEDCPRAWKRYKLNGSTSRYTIYKACPMCLSKRHFIDDCTSSGRPKSSIFNSSYIELAKFYNKQ</sequence>
<keyword evidence="3" id="KW-0677">Repeat</keyword>
<keyword evidence="6" id="KW-0539">Nucleus</keyword>
<dbReference type="SUPFAM" id="SSF57756">
    <property type="entry name" value="Retrovirus zinc finger-like domains"/>
    <property type="match status" value="1"/>
</dbReference>
<dbReference type="GO" id="GO:0071035">
    <property type="term" value="P:nuclear polyadenylation-dependent rRNA catabolic process"/>
    <property type="evidence" value="ECO:0007669"/>
    <property type="project" value="TreeGrafter"/>
</dbReference>
<dbReference type="InterPro" id="IPR036875">
    <property type="entry name" value="Znf_CCHC_sf"/>
</dbReference>
<dbReference type="Proteomes" id="UP001217963">
    <property type="component" value="Chromosome XI"/>
</dbReference>